<feature type="domain" description="Chromo" evidence="3">
    <location>
        <begin position="197"/>
        <end position="255"/>
    </location>
</feature>
<evidence type="ECO:0000313" key="4">
    <source>
        <dbReference type="EMBL" id="KAI2656413.1"/>
    </source>
</evidence>
<evidence type="ECO:0000313" key="5">
    <source>
        <dbReference type="Proteomes" id="UP000830375"/>
    </source>
</evidence>
<dbReference type="Proteomes" id="UP000830375">
    <property type="component" value="Unassembled WGS sequence"/>
</dbReference>
<dbReference type="EMBL" id="JACTAM010000015">
    <property type="protein sequence ID" value="KAI2656413.1"/>
    <property type="molecule type" value="Genomic_DNA"/>
</dbReference>
<dbReference type="InterPro" id="IPR016197">
    <property type="entry name" value="Chromo-like_dom_sf"/>
</dbReference>
<dbReference type="Pfam" id="PF00385">
    <property type="entry name" value="Chromo"/>
    <property type="match status" value="1"/>
</dbReference>
<keyword evidence="5" id="KW-1185">Reference proteome</keyword>
<dbReference type="SUPFAM" id="SSF54160">
    <property type="entry name" value="Chromo domain-like"/>
    <property type="match status" value="1"/>
</dbReference>
<feature type="region of interest" description="Disordered" evidence="2">
    <location>
        <begin position="249"/>
        <end position="275"/>
    </location>
</feature>
<dbReference type="PROSITE" id="PS50013">
    <property type="entry name" value="CHROMO_2"/>
    <property type="match status" value="1"/>
</dbReference>
<protein>
    <submittedName>
        <fullName evidence="4">Transposon Tf2-9 polyprotein</fullName>
    </submittedName>
</protein>
<dbReference type="Gene3D" id="2.40.50.40">
    <property type="match status" value="1"/>
</dbReference>
<name>A0ABQ8M3M6_LABRO</name>
<gene>
    <name evidence="4" type="ORF">H4Q32_013341</name>
</gene>
<feature type="compositionally biased region" description="Low complexity" evidence="2">
    <location>
        <begin position="264"/>
        <end position="275"/>
    </location>
</feature>
<comment type="subcellular location">
    <subcellularLocation>
        <location evidence="1">Nucleus</location>
    </subcellularLocation>
</comment>
<evidence type="ECO:0000256" key="2">
    <source>
        <dbReference type="SAM" id="MobiDB-lite"/>
    </source>
</evidence>
<dbReference type="InterPro" id="IPR000953">
    <property type="entry name" value="Chromo/chromo_shadow_dom"/>
</dbReference>
<dbReference type="SMART" id="SM00298">
    <property type="entry name" value="CHROMO"/>
    <property type="match status" value="1"/>
</dbReference>
<comment type="caution">
    <text evidence="4">The sequence shown here is derived from an EMBL/GenBank/DDBJ whole genome shotgun (WGS) entry which is preliminary data.</text>
</comment>
<dbReference type="InterPro" id="IPR023780">
    <property type="entry name" value="Chromo_domain"/>
</dbReference>
<proteinExistence type="predicted"/>
<sequence>MNTLSFPCLSTNVESSKVLLQQTLQWVHTLLSSGNPGIHRTTTLKHETPNMKWDITNFVKVCTQSKSPSKLPARLLQPLPTPRHPWSHLSIDFITNLPDSNGYTTVICVLGYHPSMFPWFGEHSMVPSVDDWIKHSTQVWDNAHINPVTYRLELPADYCNSPSFHVSLLKPVHPATDPGTSDPDPPSALEIAGTPANSVNEILESRRRGGQLQFLVDWEGYGPEERSWVTSRDILDPSLIQEFHRRYPNCPAPRPRGRPRKRTPGGVPRGGVSVMDGDGMVIHLAT</sequence>
<evidence type="ECO:0000259" key="3">
    <source>
        <dbReference type="PROSITE" id="PS50013"/>
    </source>
</evidence>
<evidence type="ECO:0000256" key="1">
    <source>
        <dbReference type="ARBA" id="ARBA00004123"/>
    </source>
</evidence>
<reference evidence="4 5" key="1">
    <citation type="submission" date="2022-01" db="EMBL/GenBank/DDBJ databases">
        <title>A high-quality chromosome-level genome assembly of rohu carp, Labeo rohita.</title>
        <authorList>
            <person name="Arick M.A. II"/>
            <person name="Hsu C.-Y."/>
            <person name="Magbanua Z."/>
            <person name="Pechanova O."/>
            <person name="Grover C."/>
            <person name="Miller E."/>
            <person name="Thrash A."/>
            <person name="Ezzel L."/>
            <person name="Alam S."/>
            <person name="Benzie J."/>
            <person name="Hamilton M."/>
            <person name="Karsi A."/>
            <person name="Lawrence M.L."/>
            <person name="Peterson D.G."/>
        </authorList>
    </citation>
    <scope>NUCLEOTIDE SEQUENCE [LARGE SCALE GENOMIC DNA]</scope>
    <source>
        <strain evidence="5">BAU-BD-2019</strain>
        <tissue evidence="4">Blood</tissue>
    </source>
</reference>
<accession>A0ABQ8M3M6</accession>
<organism evidence="4 5">
    <name type="scientific">Labeo rohita</name>
    <name type="common">Indian major carp</name>
    <name type="synonym">Cyprinus rohita</name>
    <dbReference type="NCBI Taxonomy" id="84645"/>
    <lineage>
        <taxon>Eukaryota</taxon>
        <taxon>Metazoa</taxon>
        <taxon>Chordata</taxon>
        <taxon>Craniata</taxon>
        <taxon>Vertebrata</taxon>
        <taxon>Euteleostomi</taxon>
        <taxon>Actinopterygii</taxon>
        <taxon>Neopterygii</taxon>
        <taxon>Teleostei</taxon>
        <taxon>Ostariophysi</taxon>
        <taxon>Cypriniformes</taxon>
        <taxon>Cyprinidae</taxon>
        <taxon>Labeoninae</taxon>
        <taxon>Labeonini</taxon>
        <taxon>Labeo</taxon>
    </lineage>
</organism>